<dbReference type="Gene3D" id="3.40.50.2000">
    <property type="entry name" value="Glycogen Phosphorylase B"/>
    <property type="match status" value="2"/>
</dbReference>
<comment type="caution">
    <text evidence="2">The sequence shown here is derived from an EMBL/GenBank/DDBJ whole genome shotgun (WGS) entry which is preliminary data.</text>
</comment>
<dbReference type="Proteomes" id="UP001401887">
    <property type="component" value="Unassembled WGS sequence"/>
</dbReference>
<dbReference type="InterPro" id="IPR050194">
    <property type="entry name" value="Glycosyltransferase_grp1"/>
</dbReference>
<reference evidence="2 3" key="1">
    <citation type="submission" date="2024-02" db="EMBL/GenBank/DDBJ databases">
        <title>Deinococcus carri NBRC 110142.</title>
        <authorList>
            <person name="Ichikawa N."/>
            <person name="Katano-Makiyama Y."/>
            <person name="Hidaka K."/>
        </authorList>
    </citation>
    <scope>NUCLEOTIDE SEQUENCE [LARGE SCALE GENOMIC DNA]</scope>
    <source>
        <strain evidence="2 3">NBRC 110142</strain>
    </source>
</reference>
<dbReference type="SUPFAM" id="SSF53756">
    <property type="entry name" value="UDP-Glycosyltransferase/glycogen phosphorylase"/>
    <property type="match status" value="1"/>
</dbReference>
<sequence>MTHPKPLRVLHLTGTLDRGGIETWLVNLLAQVDRREVAMDVMTVTAQPGPGSYDEQVRALGARVIHGPSTRNPLTFALGFLRLLRRSGPYDVVHSHIHHFGGLALLLARLAGVPVRVATSHSDTGRLDRQARNGRYAYLTLMRAALDLGVTHRLAVSREAARALFGPAWQERGTQLVRLGIDLRPLREPVKVGAVRAELGLPPGEPVIGHVGQLRPEKNHAFLLEVFAAYLRRHGPAHLLLVGDGEERPAIEARVAALGLDGRVHLPGSRPDVPRLLQAMDVFVFPSTFEGLSLSLLEAQAAGLPCVVSAHLTPEGHLAGATYLPVPLTSGPDVWADAVAQALAAGRRRPTTLDFDIATNARALVDLYREAVAAHPAGGNGS</sequence>
<evidence type="ECO:0000313" key="2">
    <source>
        <dbReference type="EMBL" id="GAA5511399.1"/>
    </source>
</evidence>
<proteinExistence type="predicted"/>
<name>A0ABP9W217_9DEIO</name>
<dbReference type="EMBL" id="BAABRP010000001">
    <property type="protein sequence ID" value="GAA5511399.1"/>
    <property type="molecule type" value="Genomic_DNA"/>
</dbReference>
<protein>
    <submittedName>
        <fullName evidence="2">Glycosyltransferase EpsF</fullName>
    </submittedName>
</protein>
<keyword evidence="3" id="KW-1185">Reference proteome</keyword>
<dbReference type="RefSeq" id="WP_345459286.1">
    <property type="nucleotide sequence ID" value="NZ_BAABRP010000001.1"/>
</dbReference>
<dbReference type="Pfam" id="PF13439">
    <property type="entry name" value="Glyco_transf_4"/>
    <property type="match status" value="1"/>
</dbReference>
<organism evidence="2 3">
    <name type="scientific">Deinococcus carri</name>
    <dbReference type="NCBI Taxonomy" id="1211323"/>
    <lineage>
        <taxon>Bacteria</taxon>
        <taxon>Thermotogati</taxon>
        <taxon>Deinococcota</taxon>
        <taxon>Deinococci</taxon>
        <taxon>Deinococcales</taxon>
        <taxon>Deinococcaceae</taxon>
        <taxon>Deinococcus</taxon>
    </lineage>
</organism>
<dbReference type="PANTHER" id="PTHR45947">
    <property type="entry name" value="SULFOQUINOVOSYL TRANSFERASE SQD2"/>
    <property type="match status" value="1"/>
</dbReference>
<evidence type="ECO:0000313" key="3">
    <source>
        <dbReference type="Proteomes" id="UP001401887"/>
    </source>
</evidence>
<feature type="domain" description="Glycosyltransferase subfamily 4-like N-terminal" evidence="1">
    <location>
        <begin position="19"/>
        <end position="164"/>
    </location>
</feature>
<gene>
    <name evidence="2" type="primary">epsF_1</name>
    <name evidence="2" type="ORF">Dcar01_00108</name>
</gene>
<accession>A0ABP9W217</accession>
<evidence type="ECO:0000259" key="1">
    <source>
        <dbReference type="Pfam" id="PF13439"/>
    </source>
</evidence>
<dbReference type="InterPro" id="IPR028098">
    <property type="entry name" value="Glyco_trans_4-like_N"/>
</dbReference>
<dbReference type="PANTHER" id="PTHR45947:SF3">
    <property type="entry name" value="SULFOQUINOVOSYL TRANSFERASE SQD2"/>
    <property type="match status" value="1"/>
</dbReference>
<dbReference type="Pfam" id="PF13692">
    <property type="entry name" value="Glyco_trans_1_4"/>
    <property type="match status" value="1"/>
</dbReference>